<proteinExistence type="predicted"/>
<keyword evidence="2" id="KW-0677">Repeat</keyword>
<dbReference type="PANTHER" id="PTHR46093">
    <property type="entry name" value="ACYL-COA-BINDING DOMAIN-CONTAINING PROTEIN 5"/>
    <property type="match status" value="1"/>
</dbReference>
<dbReference type="SUPFAM" id="SSF56399">
    <property type="entry name" value="ADP-ribosylation"/>
    <property type="match status" value="1"/>
</dbReference>
<reference evidence="5" key="1">
    <citation type="submission" date="2021-02" db="EMBL/GenBank/DDBJ databases">
        <authorList>
            <person name="Dougan E. K."/>
            <person name="Rhodes N."/>
            <person name="Thang M."/>
            <person name="Chan C."/>
        </authorList>
    </citation>
    <scope>NUCLEOTIDE SEQUENCE</scope>
</reference>
<keyword evidence="6" id="KW-1185">Reference proteome</keyword>
<keyword evidence="3" id="KW-0812">Transmembrane</keyword>
<accession>A0A812J166</accession>
<organism evidence="5 6">
    <name type="scientific">Symbiodinium natans</name>
    <dbReference type="NCBI Taxonomy" id="878477"/>
    <lineage>
        <taxon>Eukaryota</taxon>
        <taxon>Sar</taxon>
        <taxon>Alveolata</taxon>
        <taxon>Dinophyceae</taxon>
        <taxon>Suessiales</taxon>
        <taxon>Symbiodiniaceae</taxon>
        <taxon>Symbiodinium</taxon>
    </lineage>
</organism>
<evidence type="ECO:0000256" key="3">
    <source>
        <dbReference type="SAM" id="Phobius"/>
    </source>
</evidence>
<dbReference type="AlphaFoldDB" id="A0A812J166"/>
<evidence type="ECO:0000313" key="5">
    <source>
        <dbReference type="EMBL" id="CAE7193064.1"/>
    </source>
</evidence>
<sequence length="888" mass="97715">MGPWWEELASLSHSRTGHTAVEVNGSLVIHGGYTRHPFLIDHIDVWQLMLQSGPPYRWQELTTSGLRPKRRAHSAVMLGEKMLVFGGHYDSDRYISSGFYAGFSIQVYPNGLWQLTFLQDGSGSWSELSTSQRRPPGRSHHTAVTVSDGSMLVFGGFYWQPEQAEKYMSDAWRFQLDGESSGIWESLSTNGGPEARWDHAAVGLLDGSMLIFGGRASTGIHFDDMWLLSLSQGSTHVWSELRVAGARPPPRFAIMDRAGVVLGGAESWNGTACAACDAGYNSPGCSTFCALVVSSMDVPHLQVTLDGFGLISMSLAPSTLPANIYETTVRFVVDVAENSSILSWAPGSCNEQWERNSDLLQLVTNYTGRDVGPCRLDESMNESTLIRAGVLAIFMVATSGGGELAAAQWNIPVQLDFPRDVVGIFSTELTAVALKQIQGFNVHLGQFSSTLKLFRAAEFKDERTVAVFQSTQHAFAEQRLVGDGLHLSFLRAWLSDSSAAEASAIHTLDAEVLQEGLGGVVRIKAQMMVCPDCYLHILSKVEMTGSRLLEEHYSADYIAVQVPTPQASIVQDAETPWTPILITAVGLVLGLLFLGLYMFFRKPSIASVHLETSREVRATMQRILAMAPPEELGHGRDARGDGYTKLRLQDVWRVNCGLHAASFAKERRKTRRKLARARLKALGGQIPMVAVELDEVVKDLKDMIKTDSSINETILLHGTNTTGLEALLHEGQLEMFLDPRFTSRDAFGRGVYFAENVCKTDQYASPGLKPDDDGRIKKLLYGEAAASKEIHFVFVCRVILGLAGYTQKTKPCPAMHGREATTLAKEGMNLLEPSAAQMVTIPNTDPPLRYQSLVAETGHSILRFREFVIFEKDAVLPIFLVAYTREAE</sequence>
<evidence type="ECO:0000259" key="4">
    <source>
        <dbReference type="Pfam" id="PF00644"/>
    </source>
</evidence>
<dbReference type="GO" id="GO:0003950">
    <property type="term" value="F:NAD+ poly-ADP-ribosyltransferase activity"/>
    <property type="evidence" value="ECO:0007669"/>
    <property type="project" value="InterPro"/>
</dbReference>
<dbReference type="Gene3D" id="3.90.228.10">
    <property type="match status" value="1"/>
</dbReference>
<dbReference type="InterPro" id="IPR015915">
    <property type="entry name" value="Kelch-typ_b-propeller"/>
</dbReference>
<evidence type="ECO:0000256" key="1">
    <source>
        <dbReference type="ARBA" id="ARBA00022441"/>
    </source>
</evidence>
<keyword evidence="1" id="KW-0880">Kelch repeat</keyword>
<dbReference type="Gene3D" id="2.120.10.80">
    <property type="entry name" value="Kelch-type beta propeller"/>
    <property type="match status" value="2"/>
</dbReference>
<dbReference type="Proteomes" id="UP000604046">
    <property type="component" value="Unassembled WGS sequence"/>
</dbReference>
<evidence type="ECO:0000256" key="2">
    <source>
        <dbReference type="ARBA" id="ARBA00022737"/>
    </source>
</evidence>
<dbReference type="OrthoDB" id="45365at2759"/>
<dbReference type="Pfam" id="PF00644">
    <property type="entry name" value="PARP"/>
    <property type="match status" value="1"/>
</dbReference>
<evidence type="ECO:0000313" key="6">
    <source>
        <dbReference type="Proteomes" id="UP000604046"/>
    </source>
</evidence>
<dbReference type="EMBL" id="CAJNDS010000330">
    <property type="protein sequence ID" value="CAE7193064.1"/>
    <property type="molecule type" value="Genomic_DNA"/>
</dbReference>
<comment type="caution">
    <text evidence="5">The sequence shown here is derived from an EMBL/GenBank/DDBJ whole genome shotgun (WGS) entry which is preliminary data.</text>
</comment>
<dbReference type="PANTHER" id="PTHR46093:SF18">
    <property type="entry name" value="FIBRONECTIN TYPE-III DOMAIN-CONTAINING PROTEIN"/>
    <property type="match status" value="1"/>
</dbReference>
<dbReference type="InterPro" id="IPR012317">
    <property type="entry name" value="Poly(ADP-ribose)pol_cat_dom"/>
</dbReference>
<protein>
    <submittedName>
        <fullName evidence="5">Tea1 protein</fullName>
    </submittedName>
</protein>
<feature type="transmembrane region" description="Helical" evidence="3">
    <location>
        <begin position="577"/>
        <end position="600"/>
    </location>
</feature>
<feature type="domain" description="PARP catalytic" evidence="4">
    <location>
        <begin position="645"/>
        <end position="883"/>
    </location>
</feature>
<keyword evidence="3" id="KW-1133">Transmembrane helix</keyword>
<dbReference type="SUPFAM" id="SSF117281">
    <property type="entry name" value="Kelch motif"/>
    <property type="match status" value="1"/>
</dbReference>
<dbReference type="Pfam" id="PF24681">
    <property type="entry name" value="Kelch_KLHDC2_KLHL20_DRC7"/>
    <property type="match status" value="1"/>
</dbReference>
<keyword evidence="3" id="KW-0472">Membrane</keyword>
<name>A0A812J166_9DINO</name>
<gene>
    <name evidence="5" type="primary">tea1</name>
    <name evidence="5" type="ORF">SNAT2548_LOCUS5199</name>
</gene>